<keyword evidence="2" id="KW-1133">Transmembrane helix</keyword>
<proteinExistence type="predicted"/>
<dbReference type="AlphaFoldDB" id="A0A4V2Y7W9"/>
<dbReference type="EMBL" id="SMKV01000009">
    <property type="protein sequence ID" value="TDC93725.1"/>
    <property type="molecule type" value="Genomic_DNA"/>
</dbReference>
<evidence type="ECO:0000313" key="4">
    <source>
        <dbReference type="Proteomes" id="UP000294744"/>
    </source>
</evidence>
<feature type="compositionally biased region" description="Low complexity" evidence="1">
    <location>
        <begin position="34"/>
        <end position="47"/>
    </location>
</feature>
<protein>
    <submittedName>
        <fullName evidence="3">Uncharacterized protein</fullName>
    </submittedName>
</protein>
<feature type="transmembrane region" description="Helical" evidence="2">
    <location>
        <begin position="9"/>
        <end position="29"/>
    </location>
</feature>
<accession>A0A4V2Y7W9</accession>
<evidence type="ECO:0000256" key="1">
    <source>
        <dbReference type="SAM" id="MobiDB-lite"/>
    </source>
</evidence>
<dbReference type="Proteomes" id="UP000294744">
    <property type="component" value="Unassembled WGS sequence"/>
</dbReference>
<dbReference type="RefSeq" id="WP_132621856.1">
    <property type="nucleotide sequence ID" value="NZ_SMKV01000009.1"/>
</dbReference>
<evidence type="ECO:0000313" key="3">
    <source>
        <dbReference type="EMBL" id="TDC93725.1"/>
    </source>
</evidence>
<gene>
    <name evidence="3" type="ORF">E1161_09880</name>
</gene>
<organism evidence="3 4">
    <name type="scientific">Saccharopolyspora aridisoli</name>
    <dbReference type="NCBI Taxonomy" id="2530385"/>
    <lineage>
        <taxon>Bacteria</taxon>
        <taxon>Bacillati</taxon>
        <taxon>Actinomycetota</taxon>
        <taxon>Actinomycetes</taxon>
        <taxon>Pseudonocardiales</taxon>
        <taxon>Pseudonocardiaceae</taxon>
        <taxon>Saccharopolyspora</taxon>
    </lineage>
</organism>
<comment type="caution">
    <text evidence="3">The sequence shown here is derived from an EMBL/GenBank/DDBJ whole genome shotgun (WGS) entry which is preliminary data.</text>
</comment>
<keyword evidence="2" id="KW-0812">Transmembrane</keyword>
<name>A0A4V2Y7W9_9PSEU</name>
<sequence>MAQRHIVRWVWVANAVGLLIAAVIFTALASSDQDSATSSTTAGSTSSEPYPSPAQQCAATARLALDRLIDQGYDPTVIWSTYQVGSMGQAEYHAYRAGALALAMQAQLRPGSDGGELWDAYMNGAYGIVQEQYTPGVNATCVEYYGD</sequence>
<evidence type="ECO:0000256" key="2">
    <source>
        <dbReference type="SAM" id="Phobius"/>
    </source>
</evidence>
<feature type="region of interest" description="Disordered" evidence="1">
    <location>
        <begin position="34"/>
        <end position="53"/>
    </location>
</feature>
<keyword evidence="4" id="KW-1185">Reference proteome</keyword>
<reference evidence="3 4" key="1">
    <citation type="submission" date="2019-03" db="EMBL/GenBank/DDBJ databases">
        <title>Draft genome sequences of novel Actinobacteria.</title>
        <authorList>
            <person name="Sahin N."/>
            <person name="Ay H."/>
            <person name="Saygin H."/>
        </authorList>
    </citation>
    <scope>NUCLEOTIDE SEQUENCE [LARGE SCALE GENOMIC DNA]</scope>
    <source>
        <strain evidence="3 4">16K404</strain>
    </source>
</reference>
<keyword evidence="2" id="KW-0472">Membrane</keyword>